<dbReference type="EMBL" id="CM056742">
    <property type="protein sequence ID" value="KAJ8677336.1"/>
    <property type="molecule type" value="Genomic_DNA"/>
</dbReference>
<evidence type="ECO:0000313" key="1">
    <source>
        <dbReference type="EMBL" id="KAJ8677336.1"/>
    </source>
</evidence>
<organism evidence="1 2">
    <name type="scientific">Eretmocerus hayati</name>
    <dbReference type="NCBI Taxonomy" id="131215"/>
    <lineage>
        <taxon>Eukaryota</taxon>
        <taxon>Metazoa</taxon>
        <taxon>Ecdysozoa</taxon>
        <taxon>Arthropoda</taxon>
        <taxon>Hexapoda</taxon>
        <taxon>Insecta</taxon>
        <taxon>Pterygota</taxon>
        <taxon>Neoptera</taxon>
        <taxon>Endopterygota</taxon>
        <taxon>Hymenoptera</taxon>
        <taxon>Apocrita</taxon>
        <taxon>Proctotrupomorpha</taxon>
        <taxon>Chalcidoidea</taxon>
        <taxon>Aphelinidae</taxon>
        <taxon>Aphelininae</taxon>
        <taxon>Eretmocerus</taxon>
    </lineage>
</organism>
<gene>
    <name evidence="1" type="ORF">QAD02_013123</name>
</gene>
<reference evidence="1" key="1">
    <citation type="submission" date="2023-04" db="EMBL/GenBank/DDBJ databases">
        <title>A chromosome-level genome assembly of the parasitoid wasp Eretmocerus hayati.</title>
        <authorList>
            <person name="Zhong Y."/>
            <person name="Liu S."/>
            <person name="Liu Y."/>
        </authorList>
    </citation>
    <scope>NUCLEOTIDE SEQUENCE</scope>
    <source>
        <strain evidence="1">ZJU_SS_LIU_2023</strain>
    </source>
</reference>
<protein>
    <submittedName>
        <fullName evidence="1">Uncharacterized protein</fullName>
    </submittedName>
</protein>
<comment type="caution">
    <text evidence="1">The sequence shown here is derived from an EMBL/GenBank/DDBJ whole genome shotgun (WGS) entry which is preliminary data.</text>
</comment>
<proteinExistence type="predicted"/>
<accession>A0ACC2P3F2</accession>
<dbReference type="Proteomes" id="UP001239111">
    <property type="component" value="Chromosome 2"/>
</dbReference>
<keyword evidence="2" id="KW-1185">Reference proteome</keyword>
<evidence type="ECO:0000313" key="2">
    <source>
        <dbReference type="Proteomes" id="UP001239111"/>
    </source>
</evidence>
<sequence>MTAEESNDGLGDDAEYIRQQRDRFRGLRGGQTTNEMPSNTQAPPGVQTHVGTRTQESSQEAYAGAMRQRPREDHREQVRTMLSMHGRSGEQGPTQQASVSEQAPLGIRHSQAMDQSTRRDWLSGSSSSDEWDMETPVSRRS</sequence>
<name>A0ACC2P3F2_9HYME</name>